<feature type="domain" description="Secretion system C-terminal sorting" evidence="1">
    <location>
        <begin position="158"/>
        <end position="219"/>
    </location>
</feature>
<dbReference type="EMBL" id="CP002691">
    <property type="protein sequence ID" value="AEE49254.1"/>
    <property type="molecule type" value="Genomic_DNA"/>
</dbReference>
<dbReference type="STRING" id="760192.Halhy_1359"/>
<dbReference type="OrthoDB" id="1139263at2"/>
<name>F4KW66_HALH1</name>
<dbReference type="InterPro" id="IPR008969">
    <property type="entry name" value="CarboxyPept-like_regulatory"/>
</dbReference>
<dbReference type="RefSeq" id="WP_013763808.1">
    <property type="nucleotide sequence ID" value="NC_015510.1"/>
</dbReference>
<dbReference type="Pfam" id="PF13715">
    <property type="entry name" value="CarbopepD_reg_2"/>
    <property type="match status" value="1"/>
</dbReference>
<organism evidence="2 3">
    <name type="scientific">Haliscomenobacter hydrossis (strain ATCC 27775 / DSM 1100 / LMG 10767 / O)</name>
    <dbReference type="NCBI Taxonomy" id="760192"/>
    <lineage>
        <taxon>Bacteria</taxon>
        <taxon>Pseudomonadati</taxon>
        <taxon>Bacteroidota</taxon>
        <taxon>Saprospiria</taxon>
        <taxon>Saprospirales</taxon>
        <taxon>Haliscomenobacteraceae</taxon>
        <taxon>Haliscomenobacter</taxon>
    </lineage>
</organism>
<dbReference type="Pfam" id="PF18962">
    <property type="entry name" value="Por_Secre_tail"/>
    <property type="match status" value="1"/>
</dbReference>
<evidence type="ECO:0000259" key="1">
    <source>
        <dbReference type="Pfam" id="PF18962"/>
    </source>
</evidence>
<dbReference type="NCBIfam" id="TIGR04183">
    <property type="entry name" value="Por_Secre_tail"/>
    <property type="match status" value="1"/>
</dbReference>
<sequence>MKKIYFLLITCLFGFTLLGQETITLNWKITDDNLVPLVGVSVWKKGTHDGTSTDVNGNFSIKVTSDRDVIIISYLGFETLEIPITNDLPANWIEFLPKTDYTLQEVIITGLSINESTQIVCGPFPFMHVCWVNQSKNSEEIVLPENFTIQFSGFDTKIFPIPTPNAIFLQQETPLGQLDLYNLSGQKLQSFNFSDQLNASIDLSDLPSGTYLLRSSNGWVEKVVLQKL</sequence>
<proteinExistence type="predicted"/>
<dbReference type="eggNOG" id="COG4771">
    <property type="taxonomic scope" value="Bacteria"/>
</dbReference>
<dbReference type="SUPFAM" id="SSF49464">
    <property type="entry name" value="Carboxypeptidase regulatory domain-like"/>
    <property type="match status" value="1"/>
</dbReference>
<dbReference type="AlphaFoldDB" id="F4KW66"/>
<dbReference type="InterPro" id="IPR026444">
    <property type="entry name" value="Secre_tail"/>
</dbReference>
<reference key="2">
    <citation type="submission" date="2011-04" db="EMBL/GenBank/DDBJ databases">
        <title>Complete sequence of chromosome of Haliscomenobacter hydrossis DSM 1100.</title>
        <authorList>
            <consortium name="US DOE Joint Genome Institute (JGI-PGF)"/>
            <person name="Lucas S."/>
            <person name="Han J."/>
            <person name="Lapidus A."/>
            <person name="Bruce D."/>
            <person name="Goodwin L."/>
            <person name="Pitluck S."/>
            <person name="Peters L."/>
            <person name="Kyrpides N."/>
            <person name="Mavromatis K."/>
            <person name="Ivanova N."/>
            <person name="Ovchinnikova G."/>
            <person name="Pagani I."/>
            <person name="Daligault H."/>
            <person name="Detter J.C."/>
            <person name="Han C."/>
            <person name="Land M."/>
            <person name="Hauser L."/>
            <person name="Markowitz V."/>
            <person name="Cheng J.-F."/>
            <person name="Hugenholtz P."/>
            <person name="Woyke T."/>
            <person name="Wu D."/>
            <person name="Verbarg S."/>
            <person name="Frueling A."/>
            <person name="Brambilla E."/>
            <person name="Klenk H.-P."/>
            <person name="Eisen J.A."/>
        </authorList>
    </citation>
    <scope>NUCLEOTIDE SEQUENCE</scope>
    <source>
        <strain>DSM 1100</strain>
    </source>
</reference>
<dbReference type="Proteomes" id="UP000008461">
    <property type="component" value="Chromosome"/>
</dbReference>
<protein>
    <recommendedName>
        <fullName evidence="1">Secretion system C-terminal sorting domain-containing protein</fullName>
    </recommendedName>
</protein>
<gene>
    <name evidence="2" type="ordered locus">Halhy_1359</name>
</gene>
<dbReference type="KEGG" id="hhy:Halhy_1359"/>
<accession>F4KW66</accession>
<keyword evidence="3" id="KW-1185">Reference proteome</keyword>
<evidence type="ECO:0000313" key="3">
    <source>
        <dbReference type="Proteomes" id="UP000008461"/>
    </source>
</evidence>
<reference evidence="2 3" key="1">
    <citation type="journal article" date="2011" name="Stand. Genomic Sci.">
        <title>Complete genome sequence of Haliscomenobacter hydrossis type strain (O).</title>
        <authorList>
            <consortium name="US DOE Joint Genome Institute (JGI-PGF)"/>
            <person name="Daligault H."/>
            <person name="Lapidus A."/>
            <person name="Zeytun A."/>
            <person name="Nolan M."/>
            <person name="Lucas S."/>
            <person name="Del Rio T.G."/>
            <person name="Tice H."/>
            <person name="Cheng J.F."/>
            <person name="Tapia R."/>
            <person name="Han C."/>
            <person name="Goodwin L."/>
            <person name="Pitluck S."/>
            <person name="Liolios K."/>
            <person name="Pagani I."/>
            <person name="Ivanova N."/>
            <person name="Huntemann M."/>
            <person name="Mavromatis K."/>
            <person name="Mikhailova N."/>
            <person name="Pati A."/>
            <person name="Chen A."/>
            <person name="Palaniappan K."/>
            <person name="Land M."/>
            <person name="Hauser L."/>
            <person name="Brambilla E.M."/>
            <person name="Rohde M."/>
            <person name="Verbarg S."/>
            <person name="Goker M."/>
            <person name="Bristow J."/>
            <person name="Eisen J.A."/>
            <person name="Markowitz V."/>
            <person name="Hugenholtz P."/>
            <person name="Kyrpides N.C."/>
            <person name="Klenk H.P."/>
            <person name="Woyke T."/>
        </authorList>
    </citation>
    <scope>NUCLEOTIDE SEQUENCE [LARGE SCALE GENOMIC DNA]</scope>
    <source>
        <strain evidence="3">ATCC 27775 / DSM 1100 / LMG 10767 / O</strain>
    </source>
</reference>
<dbReference type="HOGENOM" id="CLU_1213434_0_0_10"/>
<evidence type="ECO:0000313" key="2">
    <source>
        <dbReference type="EMBL" id="AEE49254.1"/>
    </source>
</evidence>